<dbReference type="EMBL" id="AP012319">
    <property type="protein sequence ID" value="BAL87307.1"/>
    <property type="molecule type" value="Genomic_DNA"/>
</dbReference>
<keyword evidence="2" id="KW-1185">Reference proteome</keyword>
<evidence type="ECO:0000313" key="1">
    <source>
        <dbReference type="EMBL" id="BAL87307.1"/>
    </source>
</evidence>
<protein>
    <submittedName>
        <fullName evidence="1">Uncharacterized protein</fullName>
    </submittedName>
</protein>
<gene>
    <name evidence="1" type="ordered locus">AMIS_20870</name>
</gene>
<dbReference type="KEGG" id="ams:AMIS_20870"/>
<reference evidence="1 2" key="1">
    <citation type="submission" date="2012-02" db="EMBL/GenBank/DDBJ databases">
        <title>Complete genome sequence of Actinoplanes missouriensis 431 (= NBRC 102363).</title>
        <authorList>
            <person name="Ohnishi Y."/>
            <person name="Ishikawa J."/>
            <person name="Sekine M."/>
            <person name="Hosoyama A."/>
            <person name="Harada T."/>
            <person name="Narita H."/>
            <person name="Hata T."/>
            <person name="Konno Y."/>
            <person name="Tutikane K."/>
            <person name="Fujita N."/>
            <person name="Horinouchi S."/>
            <person name="Hayakawa M."/>
        </authorList>
    </citation>
    <scope>NUCLEOTIDE SEQUENCE [LARGE SCALE GENOMIC DNA]</scope>
    <source>
        <strain evidence="2">ATCC 14538 / DSM 43046 / CBS 188.64 / JCM 3121 / NBRC 102363 / NCIMB 12654 / NRRL B-3342 / UNCC 431</strain>
    </source>
</reference>
<accession>I0H2S0</accession>
<dbReference type="OrthoDB" id="4240740at2"/>
<proteinExistence type="predicted"/>
<evidence type="ECO:0000313" key="2">
    <source>
        <dbReference type="Proteomes" id="UP000007882"/>
    </source>
</evidence>
<dbReference type="STRING" id="512565.AMIS_20870"/>
<dbReference type="Proteomes" id="UP000007882">
    <property type="component" value="Chromosome"/>
</dbReference>
<organism evidence="1 2">
    <name type="scientific">Actinoplanes missouriensis (strain ATCC 14538 / DSM 43046 / CBS 188.64 / JCM 3121 / NBRC 102363 / NCIMB 12654 / NRRL B-3342 / UNCC 431)</name>
    <dbReference type="NCBI Taxonomy" id="512565"/>
    <lineage>
        <taxon>Bacteria</taxon>
        <taxon>Bacillati</taxon>
        <taxon>Actinomycetota</taxon>
        <taxon>Actinomycetes</taxon>
        <taxon>Micromonosporales</taxon>
        <taxon>Micromonosporaceae</taxon>
        <taxon>Actinoplanes</taxon>
    </lineage>
</organism>
<sequence length="212" mass="23125">MADKLQKARAQRPAITVHMAPPEPAGERSRWVEWLSLTIAVAAMAVAGMTYLDQRDVNSITEARNERRYADRVAWWTEGSSTILHGPNETVLMLQNRTPTPVRGVVIEISLITAGESGVKPTSERSGISGPDVPPCKILRVPLRTRGDDTFFIPRAVHFVDSEGRGWRRDDNGALSAEDPPDASFTADGPVFTKIWGFVAAGESPAEDCTDA</sequence>
<dbReference type="AlphaFoldDB" id="I0H2S0"/>
<dbReference type="RefSeq" id="WP_014442202.1">
    <property type="nucleotide sequence ID" value="NC_017093.1"/>
</dbReference>
<dbReference type="HOGENOM" id="CLU_1297601_0_0_11"/>
<name>I0H2S0_ACTM4</name>